<sequence length="94" mass="10923">MLPFEPCRKERLYIMRELPRTRSPKMIKRKMKAARVSQYTTAGHGPGPWPGSRWLAHTGRRSMPRAAPHEKQKAFMSKIAARSRFMKELDSAKN</sequence>
<evidence type="ECO:0000313" key="1">
    <source>
        <dbReference type="EMBL" id="KAJ1184535.1"/>
    </source>
</evidence>
<dbReference type="AlphaFoldDB" id="A0AAV7U6R7"/>
<reference evidence="1" key="1">
    <citation type="journal article" date="2022" name="bioRxiv">
        <title>Sequencing and chromosome-scale assembly of the giantPleurodeles waltlgenome.</title>
        <authorList>
            <person name="Brown T."/>
            <person name="Elewa A."/>
            <person name="Iarovenko S."/>
            <person name="Subramanian E."/>
            <person name="Araus A.J."/>
            <person name="Petzold A."/>
            <person name="Susuki M."/>
            <person name="Suzuki K.-i.T."/>
            <person name="Hayashi T."/>
            <person name="Toyoda A."/>
            <person name="Oliveira C."/>
            <person name="Osipova E."/>
            <person name="Leigh N.D."/>
            <person name="Simon A."/>
            <person name="Yun M.H."/>
        </authorList>
    </citation>
    <scope>NUCLEOTIDE SEQUENCE</scope>
    <source>
        <strain evidence="1">20211129_DDA</strain>
        <tissue evidence="1">Liver</tissue>
    </source>
</reference>
<evidence type="ECO:0000313" key="2">
    <source>
        <dbReference type="Proteomes" id="UP001066276"/>
    </source>
</evidence>
<dbReference type="EMBL" id="JANPWB010000005">
    <property type="protein sequence ID" value="KAJ1184535.1"/>
    <property type="molecule type" value="Genomic_DNA"/>
</dbReference>
<keyword evidence="2" id="KW-1185">Reference proteome</keyword>
<dbReference type="Proteomes" id="UP001066276">
    <property type="component" value="Chromosome 3_1"/>
</dbReference>
<protein>
    <submittedName>
        <fullName evidence="1">Uncharacterized protein</fullName>
    </submittedName>
</protein>
<accession>A0AAV7U6R7</accession>
<proteinExistence type="predicted"/>
<name>A0AAV7U6R7_PLEWA</name>
<organism evidence="1 2">
    <name type="scientific">Pleurodeles waltl</name>
    <name type="common">Iberian ribbed newt</name>
    <dbReference type="NCBI Taxonomy" id="8319"/>
    <lineage>
        <taxon>Eukaryota</taxon>
        <taxon>Metazoa</taxon>
        <taxon>Chordata</taxon>
        <taxon>Craniata</taxon>
        <taxon>Vertebrata</taxon>
        <taxon>Euteleostomi</taxon>
        <taxon>Amphibia</taxon>
        <taxon>Batrachia</taxon>
        <taxon>Caudata</taxon>
        <taxon>Salamandroidea</taxon>
        <taxon>Salamandridae</taxon>
        <taxon>Pleurodelinae</taxon>
        <taxon>Pleurodeles</taxon>
    </lineage>
</organism>
<comment type="caution">
    <text evidence="1">The sequence shown here is derived from an EMBL/GenBank/DDBJ whole genome shotgun (WGS) entry which is preliminary data.</text>
</comment>
<gene>
    <name evidence="1" type="ORF">NDU88_001341</name>
</gene>